<name>A0A5C7B8S4_9FLAO</name>
<keyword evidence="1" id="KW-0175">Coiled coil</keyword>
<gene>
    <name evidence="2" type="ORF">ES692_12000</name>
</gene>
<reference evidence="2 3" key="1">
    <citation type="submission" date="2019-08" db="EMBL/GenBank/DDBJ databases">
        <title>Genome of Psychroserpens burtonensis ACAM 167.</title>
        <authorList>
            <person name="Bowman J.P."/>
        </authorList>
    </citation>
    <scope>NUCLEOTIDE SEQUENCE [LARGE SCALE GENOMIC DNA]</scope>
    <source>
        <strain evidence="2 3">ACAM 167</strain>
    </source>
</reference>
<comment type="caution">
    <text evidence="2">The sequence shown here is derived from an EMBL/GenBank/DDBJ whole genome shotgun (WGS) entry which is preliminary data.</text>
</comment>
<organism evidence="2 3">
    <name type="scientific">Psychroserpens burtonensis</name>
    <dbReference type="NCBI Taxonomy" id="49278"/>
    <lineage>
        <taxon>Bacteria</taxon>
        <taxon>Pseudomonadati</taxon>
        <taxon>Bacteroidota</taxon>
        <taxon>Flavobacteriia</taxon>
        <taxon>Flavobacteriales</taxon>
        <taxon>Flavobacteriaceae</taxon>
        <taxon>Psychroserpens</taxon>
    </lineage>
</organism>
<proteinExistence type="predicted"/>
<dbReference type="Proteomes" id="UP000321938">
    <property type="component" value="Unassembled WGS sequence"/>
</dbReference>
<evidence type="ECO:0000313" key="2">
    <source>
        <dbReference type="EMBL" id="TXE16773.1"/>
    </source>
</evidence>
<accession>A0A5C7B8S4</accession>
<protein>
    <submittedName>
        <fullName evidence="2">Uncharacterized protein</fullName>
    </submittedName>
</protein>
<keyword evidence="3" id="KW-1185">Reference proteome</keyword>
<dbReference type="OrthoDB" id="1434642at2"/>
<evidence type="ECO:0000256" key="1">
    <source>
        <dbReference type="SAM" id="Coils"/>
    </source>
</evidence>
<evidence type="ECO:0000313" key="3">
    <source>
        <dbReference type="Proteomes" id="UP000321938"/>
    </source>
</evidence>
<dbReference type="AlphaFoldDB" id="A0A5C7B8S4"/>
<sequence length="200" mass="23368">METTQNTHFIDKVVEALNKTAIELEEFQVKAALGKAEALEKYEELKKKFNIFINDNKTNIKTGKEKVDDIHTKFDELRVQLALGKAETSEKFNAQKRQLLQTMHDLEVEIKTNETLKRMYAFVLIEIEQFRISLEILEGKFSKGKSDTKTSFEKGKQEFENLIDELKSKYSKKEETKWDHFQNEISDALTHLKQAFVNKS</sequence>
<dbReference type="RefSeq" id="WP_028872189.1">
    <property type="nucleotide sequence ID" value="NZ_VOSB01000016.1"/>
</dbReference>
<dbReference type="EMBL" id="VOSB01000016">
    <property type="protein sequence ID" value="TXE16773.1"/>
    <property type="molecule type" value="Genomic_DNA"/>
</dbReference>
<feature type="coiled-coil region" evidence="1">
    <location>
        <begin position="149"/>
        <end position="176"/>
    </location>
</feature>